<dbReference type="Proteomes" id="UP000304148">
    <property type="component" value="Chromosome"/>
</dbReference>
<evidence type="ECO:0000313" key="1">
    <source>
        <dbReference type="EMBL" id="SYX82162.1"/>
    </source>
</evidence>
<organism evidence="1 2">
    <name type="scientific">Paenibacillus alvei</name>
    <name type="common">Bacillus alvei</name>
    <dbReference type="NCBI Taxonomy" id="44250"/>
    <lineage>
        <taxon>Bacteria</taxon>
        <taxon>Bacillati</taxon>
        <taxon>Bacillota</taxon>
        <taxon>Bacilli</taxon>
        <taxon>Bacillales</taxon>
        <taxon>Paenibacillaceae</taxon>
        <taxon>Paenibacillus</taxon>
    </lineage>
</organism>
<protein>
    <submittedName>
        <fullName evidence="1">Uncharacterized protein</fullName>
    </submittedName>
</protein>
<accession>A0A383R6G5</accession>
<name>A0A383R6G5_PAEAL</name>
<evidence type="ECO:0000313" key="2">
    <source>
        <dbReference type="Proteomes" id="UP000304148"/>
    </source>
</evidence>
<gene>
    <name evidence="1" type="ORF">PBLR_10582</name>
</gene>
<proteinExistence type="predicted"/>
<dbReference type="EMBL" id="LS992241">
    <property type="protein sequence ID" value="SYX82162.1"/>
    <property type="molecule type" value="Genomic_DNA"/>
</dbReference>
<dbReference type="AlphaFoldDB" id="A0A383R6G5"/>
<dbReference type="RefSeq" id="WP_138184604.1">
    <property type="nucleotide sequence ID" value="NZ_LS992241.1"/>
</dbReference>
<sequence length="101" mass="11188">MAAAHEEQQVQIEMIKAIVQSQSALARMLNQMADLTAHSEAATKLLKDNIRLLSMYQLALCGMVTGFQTRICKTGTAAPPWLHPDCQFEELRVEEGEVASE</sequence>
<reference evidence="2" key="1">
    <citation type="submission" date="2018-08" db="EMBL/GenBank/DDBJ databases">
        <authorList>
            <person name="Chevrot R."/>
        </authorList>
    </citation>
    <scope>NUCLEOTIDE SEQUENCE [LARGE SCALE GENOMIC DNA]</scope>
</reference>